<dbReference type="PANTHER" id="PTHR30399">
    <property type="entry name" value="UNCHARACTERIZED PROTEIN YGJP"/>
    <property type="match status" value="1"/>
</dbReference>
<evidence type="ECO:0000313" key="3">
    <source>
        <dbReference type="Proteomes" id="UP000263336"/>
    </source>
</evidence>
<organism evidence="2 3">
    <name type="scientific">candidate division WWE3 bacterium</name>
    <dbReference type="NCBI Taxonomy" id="2053526"/>
    <lineage>
        <taxon>Bacteria</taxon>
        <taxon>Katanobacteria</taxon>
    </lineage>
</organism>
<proteinExistence type="predicted"/>
<dbReference type="Pfam" id="PF01863">
    <property type="entry name" value="YgjP-like"/>
    <property type="match status" value="1"/>
</dbReference>
<gene>
    <name evidence="2" type="ORF">DEP93_00080</name>
</gene>
<reference evidence="2 3" key="1">
    <citation type="journal article" date="2018" name="Nat. Biotechnol.">
        <title>A standardized bacterial taxonomy based on genome phylogeny substantially revises the tree of life.</title>
        <authorList>
            <person name="Parks D.H."/>
            <person name="Chuvochina M."/>
            <person name="Waite D.W."/>
            <person name="Rinke C."/>
            <person name="Skarshewski A."/>
            <person name="Chaumeil P.A."/>
            <person name="Hugenholtz P."/>
        </authorList>
    </citation>
    <scope>NUCLEOTIDE SEQUENCE [LARGE SCALE GENOMIC DNA]</scope>
    <source>
        <strain evidence="2">UBA11701</strain>
    </source>
</reference>
<feature type="domain" description="YgjP-like metallopeptidase" evidence="1">
    <location>
        <begin position="11"/>
        <end position="107"/>
    </location>
</feature>
<name>A0A3D0ZP20_UNCKA</name>
<dbReference type="PANTHER" id="PTHR30399:SF1">
    <property type="entry name" value="UTP PYROPHOSPHATASE"/>
    <property type="match status" value="1"/>
</dbReference>
<dbReference type="InterPro" id="IPR002725">
    <property type="entry name" value="YgjP-like_metallopeptidase"/>
</dbReference>
<protein>
    <submittedName>
        <fullName evidence="2">M48 family peptidase</fullName>
    </submittedName>
</protein>
<evidence type="ECO:0000259" key="1">
    <source>
        <dbReference type="Pfam" id="PF01863"/>
    </source>
</evidence>
<dbReference type="EMBL" id="DOZN01000001">
    <property type="protein sequence ID" value="HCC41856.1"/>
    <property type="molecule type" value="Genomic_DNA"/>
</dbReference>
<dbReference type="CDD" id="cd07344">
    <property type="entry name" value="M48_yhfN_like"/>
    <property type="match status" value="1"/>
</dbReference>
<accession>A0A3D0ZP20</accession>
<dbReference type="Gene3D" id="3.30.2010.10">
    <property type="entry name" value="Metalloproteases ('zincins'), catalytic domain"/>
    <property type="match status" value="1"/>
</dbReference>
<dbReference type="AlphaFoldDB" id="A0A3D0ZP20"/>
<dbReference type="InterPro" id="IPR053136">
    <property type="entry name" value="UTP_pyrophosphatase-like"/>
</dbReference>
<dbReference type="Proteomes" id="UP000263336">
    <property type="component" value="Unassembled WGS sequence"/>
</dbReference>
<comment type="caution">
    <text evidence="2">The sequence shown here is derived from an EMBL/GenBank/DDBJ whole genome shotgun (WGS) entry which is preliminary data.</text>
</comment>
<sequence>MYSRKHYLQNKNAARKIILESLDFFARLYGVRYRKVAIRNQRSKWGSCSKARNLNFNYKVALLPKDQRDYVVVHELCHLIEFNHSRRFWAEVARTIPNYKELRMKVKSVDLR</sequence>
<evidence type="ECO:0000313" key="2">
    <source>
        <dbReference type="EMBL" id="HCC41856.1"/>
    </source>
</evidence>